<dbReference type="Pfam" id="PF00046">
    <property type="entry name" value="Homeodomain"/>
    <property type="match status" value="1"/>
</dbReference>
<keyword evidence="12" id="KW-1185">Reference proteome</keyword>
<dbReference type="SMART" id="SM00389">
    <property type="entry name" value="HOX"/>
    <property type="match status" value="1"/>
</dbReference>
<reference evidence="13" key="1">
    <citation type="submission" date="2025-08" db="UniProtKB">
        <authorList>
            <consortium name="RefSeq"/>
        </authorList>
    </citation>
    <scope>IDENTIFICATION</scope>
</reference>
<dbReference type="GO" id="GO:0000981">
    <property type="term" value="F:DNA-binding transcription factor activity, RNA polymerase II-specific"/>
    <property type="evidence" value="ECO:0007669"/>
    <property type="project" value="InterPro"/>
</dbReference>
<evidence type="ECO:0000256" key="4">
    <source>
        <dbReference type="ARBA" id="ARBA00023015"/>
    </source>
</evidence>
<dbReference type="GO" id="GO:0005634">
    <property type="term" value="C:nucleus"/>
    <property type="evidence" value="ECO:0007669"/>
    <property type="project" value="UniProtKB-SubCell"/>
</dbReference>
<gene>
    <name evidence="13" type="primary">LOC103519917</name>
</gene>
<dbReference type="Proteomes" id="UP000079169">
    <property type="component" value="Unplaced"/>
</dbReference>
<evidence type="ECO:0000256" key="1">
    <source>
        <dbReference type="ARBA" id="ARBA00004123"/>
    </source>
</evidence>
<dbReference type="PROSITE" id="PS00027">
    <property type="entry name" value="HOMEOBOX_1"/>
    <property type="match status" value="1"/>
</dbReference>
<feature type="domain" description="Homeobox" evidence="11">
    <location>
        <begin position="174"/>
        <end position="225"/>
    </location>
</feature>
<dbReference type="GO" id="GO:0005737">
    <property type="term" value="C:cytoplasm"/>
    <property type="evidence" value="ECO:0007669"/>
    <property type="project" value="UniProtKB-SubCell"/>
</dbReference>
<dbReference type="InterPro" id="IPR009057">
    <property type="entry name" value="Homeodomain-like_sf"/>
</dbReference>
<accession>A0A1S3DJI5</accession>
<keyword evidence="6 9" id="KW-0371">Homeobox</keyword>
<name>A0A1S3DJI5_DIACI</name>
<comment type="subcellular location">
    <subcellularLocation>
        <location evidence="2">Cytoplasm</location>
    </subcellularLocation>
    <subcellularLocation>
        <location evidence="1 9 10">Nucleus</location>
    </subcellularLocation>
</comment>
<evidence type="ECO:0000256" key="8">
    <source>
        <dbReference type="ARBA" id="ARBA00023242"/>
    </source>
</evidence>
<keyword evidence="3" id="KW-0217">Developmental protein</keyword>
<keyword evidence="8 9" id="KW-0539">Nucleus</keyword>
<dbReference type="CDD" id="cd00086">
    <property type="entry name" value="homeodomain"/>
    <property type="match status" value="1"/>
</dbReference>
<dbReference type="Pfam" id="PF16878">
    <property type="entry name" value="SIX1_SD"/>
    <property type="match status" value="1"/>
</dbReference>
<feature type="DNA-binding region" description="Homeobox" evidence="9">
    <location>
        <begin position="176"/>
        <end position="226"/>
    </location>
</feature>
<dbReference type="PANTHER" id="PTHR10390:SF44">
    <property type="entry name" value="SIX HOMEOBOX 4"/>
    <property type="match status" value="1"/>
</dbReference>
<dbReference type="PaxDb" id="121845-A0A1S3DJI5"/>
<sequence>MASPLRKGYSSDDSSPVLYETNAHDFNKHYLEIQQKAQEYLNMKKLNPNMSFTPEQIDCLCEAMQQSGDFDKLAMFLWSLPPQEAIRGQESVLRARAVVAYKRHAFHELYAILESHNFDSKYHAELQQLWMRGHYKEHAKIRGRDLGAVDKYRIRKKFPLPKTIWDGEETVYCFKERSRNALKECYDKNRYPNPDEKRQLSEITGLTLTQVSNWFKNRRQRDRTPQQRELLMSTSRDSAHASMSTSNTCLLSHPSYLSLSDVDMKPYSYPMDISKFSPDSTSTVSSTTSSMNYPGGGLPTGGGNFMTSQASGYVENGYYTPPTGSFKRNPPAGYYENMNVDSCFLFNNPSPPCIRYEHTGTYSQSPCLIPPNS</sequence>
<dbReference type="InterPro" id="IPR017970">
    <property type="entry name" value="Homeobox_CS"/>
</dbReference>
<dbReference type="InterPro" id="IPR031701">
    <property type="entry name" value="SIX1_SD"/>
</dbReference>
<evidence type="ECO:0000259" key="11">
    <source>
        <dbReference type="PROSITE" id="PS50071"/>
    </source>
</evidence>
<dbReference type="Gene3D" id="1.10.10.60">
    <property type="entry name" value="Homeodomain-like"/>
    <property type="match status" value="1"/>
</dbReference>
<dbReference type="GO" id="GO:0000978">
    <property type="term" value="F:RNA polymerase II cis-regulatory region sequence-specific DNA binding"/>
    <property type="evidence" value="ECO:0007669"/>
    <property type="project" value="TreeGrafter"/>
</dbReference>
<evidence type="ECO:0000256" key="5">
    <source>
        <dbReference type="ARBA" id="ARBA00023125"/>
    </source>
</evidence>
<evidence type="ECO:0000256" key="7">
    <source>
        <dbReference type="ARBA" id="ARBA00023163"/>
    </source>
</evidence>
<keyword evidence="4" id="KW-0805">Transcription regulation</keyword>
<evidence type="ECO:0000256" key="6">
    <source>
        <dbReference type="ARBA" id="ARBA00023155"/>
    </source>
</evidence>
<dbReference type="STRING" id="121845.A0A1S3DJI5"/>
<dbReference type="RefSeq" id="XP_008483228.1">
    <property type="nucleotide sequence ID" value="XM_008485006.3"/>
</dbReference>
<proteinExistence type="predicted"/>
<dbReference type="SUPFAM" id="SSF46689">
    <property type="entry name" value="Homeodomain-like"/>
    <property type="match status" value="1"/>
</dbReference>
<dbReference type="GO" id="GO:0005667">
    <property type="term" value="C:transcription regulator complex"/>
    <property type="evidence" value="ECO:0007669"/>
    <property type="project" value="TreeGrafter"/>
</dbReference>
<dbReference type="PROSITE" id="PS50071">
    <property type="entry name" value="HOMEOBOX_2"/>
    <property type="match status" value="1"/>
</dbReference>
<evidence type="ECO:0000313" key="13">
    <source>
        <dbReference type="RefSeq" id="XP_008483228.1"/>
    </source>
</evidence>
<evidence type="ECO:0000256" key="10">
    <source>
        <dbReference type="RuleBase" id="RU000682"/>
    </source>
</evidence>
<evidence type="ECO:0000256" key="2">
    <source>
        <dbReference type="ARBA" id="ARBA00004496"/>
    </source>
</evidence>
<evidence type="ECO:0000256" key="3">
    <source>
        <dbReference type="ARBA" id="ARBA00022473"/>
    </source>
</evidence>
<organism evidence="12 13">
    <name type="scientific">Diaphorina citri</name>
    <name type="common">Asian citrus psyllid</name>
    <dbReference type="NCBI Taxonomy" id="121845"/>
    <lineage>
        <taxon>Eukaryota</taxon>
        <taxon>Metazoa</taxon>
        <taxon>Ecdysozoa</taxon>
        <taxon>Arthropoda</taxon>
        <taxon>Hexapoda</taxon>
        <taxon>Insecta</taxon>
        <taxon>Pterygota</taxon>
        <taxon>Neoptera</taxon>
        <taxon>Paraneoptera</taxon>
        <taxon>Hemiptera</taxon>
        <taxon>Sternorrhyncha</taxon>
        <taxon>Psylloidea</taxon>
        <taxon>Psyllidae</taxon>
        <taxon>Diaphorininae</taxon>
        <taxon>Diaphorina</taxon>
    </lineage>
</organism>
<keyword evidence="7" id="KW-0804">Transcription</keyword>
<dbReference type="PANTHER" id="PTHR10390">
    <property type="entry name" value="HOMEOBOX PROTEIN SIX"/>
    <property type="match status" value="1"/>
</dbReference>
<protein>
    <submittedName>
        <fullName evidence="13">Homeobox protein six1-like</fullName>
    </submittedName>
</protein>
<dbReference type="GeneID" id="103519917"/>
<evidence type="ECO:0000256" key="9">
    <source>
        <dbReference type="PROSITE-ProRule" id="PRU00108"/>
    </source>
</evidence>
<dbReference type="FunFam" id="1.10.10.60:FF:000085">
    <property type="entry name" value="SIX homeobox 5"/>
    <property type="match status" value="1"/>
</dbReference>
<dbReference type="InterPro" id="IPR001356">
    <property type="entry name" value="HD"/>
</dbReference>
<dbReference type="AlphaFoldDB" id="A0A1S3DJI5"/>
<evidence type="ECO:0000313" key="12">
    <source>
        <dbReference type="Proteomes" id="UP000079169"/>
    </source>
</evidence>
<keyword evidence="5 9" id="KW-0238">DNA-binding</keyword>
<dbReference type="KEGG" id="dci:103519917"/>